<sequence length="83" mass="9710">MHNVGVWLRTHPLKSNPRNFYPRFHFMLFSPLQRHRTGKFGSIKKGRLKTRTHVFRRPLPHLPIITALLYNPPASATNKGEPE</sequence>
<gene>
    <name evidence="1" type="ORF">NCTC13336_01036</name>
</gene>
<protein>
    <submittedName>
        <fullName evidence="1">Uncharacterized protein</fullName>
    </submittedName>
</protein>
<dbReference type="Proteomes" id="UP000254293">
    <property type="component" value="Unassembled WGS sequence"/>
</dbReference>
<evidence type="ECO:0000313" key="1">
    <source>
        <dbReference type="EMBL" id="STR00813.1"/>
    </source>
</evidence>
<dbReference type="AlphaFoldDB" id="A0A377QZY2"/>
<dbReference type="EMBL" id="UGJJ01000001">
    <property type="protein sequence ID" value="STR00813.1"/>
    <property type="molecule type" value="Genomic_DNA"/>
</dbReference>
<evidence type="ECO:0000313" key="2">
    <source>
        <dbReference type="Proteomes" id="UP000254293"/>
    </source>
</evidence>
<organism evidence="1 2">
    <name type="scientific">Kingella potus</name>
    <dbReference type="NCBI Taxonomy" id="265175"/>
    <lineage>
        <taxon>Bacteria</taxon>
        <taxon>Pseudomonadati</taxon>
        <taxon>Pseudomonadota</taxon>
        <taxon>Betaproteobacteria</taxon>
        <taxon>Neisseriales</taxon>
        <taxon>Neisseriaceae</taxon>
        <taxon>Kingella</taxon>
    </lineage>
</organism>
<name>A0A377QZY2_9NEIS</name>
<keyword evidence="2" id="KW-1185">Reference proteome</keyword>
<reference evidence="1 2" key="1">
    <citation type="submission" date="2018-06" db="EMBL/GenBank/DDBJ databases">
        <authorList>
            <consortium name="Pathogen Informatics"/>
            <person name="Doyle S."/>
        </authorList>
    </citation>
    <scope>NUCLEOTIDE SEQUENCE [LARGE SCALE GENOMIC DNA]</scope>
    <source>
        <strain evidence="1 2">NCTC13336</strain>
    </source>
</reference>
<accession>A0A377QZY2</accession>
<proteinExistence type="predicted"/>
<dbReference type="RefSeq" id="WP_115308036.1">
    <property type="nucleotide sequence ID" value="NZ_CP091516.1"/>
</dbReference>